<evidence type="ECO:0000313" key="2">
    <source>
        <dbReference type="Proteomes" id="UP001199525"/>
    </source>
</evidence>
<gene>
    <name evidence="1" type="ORF">LC586_11625</name>
</gene>
<dbReference type="Proteomes" id="UP001199525">
    <property type="component" value="Unassembled WGS sequence"/>
</dbReference>
<sequence>MSKQPNLETQSIFCGQKMYPEDDSIRSARGFWIQAGLHPPNEDPRAK</sequence>
<organism evidence="1 2">
    <name type="scientific">Nostoc favosum CHAB5714</name>
    <dbReference type="NCBI Taxonomy" id="2780399"/>
    <lineage>
        <taxon>Bacteria</taxon>
        <taxon>Bacillati</taxon>
        <taxon>Cyanobacteriota</taxon>
        <taxon>Cyanophyceae</taxon>
        <taxon>Nostocales</taxon>
        <taxon>Nostocaceae</taxon>
        <taxon>Nostoc</taxon>
        <taxon>Nostoc favosum</taxon>
    </lineage>
</organism>
<protein>
    <submittedName>
        <fullName evidence="1">Uncharacterized protein</fullName>
    </submittedName>
</protein>
<dbReference type="EMBL" id="JAIVFQ010000013">
    <property type="protein sequence ID" value="MCC5599861.1"/>
    <property type="molecule type" value="Genomic_DNA"/>
</dbReference>
<proteinExistence type="predicted"/>
<dbReference type="RefSeq" id="WP_229484683.1">
    <property type="nucleotide sequence ID" value="NZ_JAIVFQ010000013.1"/>
</dbReference>
<accession>A0ABS8I6U0</accession>
<reference evidence="1 2" key="1">
    <citation type="journal article" date="2021" name="Microorganisms">
        <title>Genome Evolution of Filamentous Cyanobacterium Nostoc Species: From Facultative Symbiosis to Free Living.</title>
        <authorList>
            <person name="Huo D."/>
            <person name="Li H."/>
            <person name="Cai F."/>
            <person name="Guo X."/>
            <person name="Qiao Z."/>
            <person name="Wang W."/>
            <person name="Yu G."/>
            <person name="Li R."/>
        </authorList>
    </citation>
    <scope>NUCLEOTIDE SEQUENCE [LARGE SCALE GENOMIC DNA]</scope>
    <source>
        <strain evidence="1 2">CHAB 5714</strain>
    </source>
</reference>
<evidence type="ECO:0000313" key="1">
    <source>
        <dbReference type="EMBL" id="MCC5599861.1"/>
    </source>
</evidence>
<keyword evidence="2" id="KW-1185">Reference proteome</keyword>
<comment type="caution">
    <text evidence="1">The sequence shown here is derived from an EMBL/GenBank/DDBJ whole genome shotgun (WGS) entry which is preliminary data.</text>
</comment>
<name>A0ABS8I6U0_9NOSO</name>